<reference evidence="2 3" key="1">
    <citation type="submission" date="2021-01" db="EMBL/GenBank/DDBJ databases">
        <title>Whole genome shotgun sequence of Planotetraspora phitsanulokensis NBRC 104273.</title>
        <authorList>
            <person name="Komaki H."/>
            <person name="Tamura T."/>
        </authorList>
    </citation>
    <scope>NUCLEOTIDE SEQUENCE [LARGE SCALE GENOMIC DNA]</scope>
    <source>
        <strain evidence="2 3">NBRC 104273</strain>
    </source>
</reference>
<evidence type="ECO:0000313" key="3">
    <source>
        <dbReference type="Proteomes" id="UP000622547"/>
    </source>
</evidence>
<protein>
    <submittedName>
        <fullName evidence="2">Oxidoreductase</fullName>
    </submittedName>
</protein>
<comment type="caution">
    <text evidence="2">The sequence shown here is derived from an EMBL/GenBank/DDBJ whole genome shotgun (WGS) entry which is preliminary data.</text>
</comment>
<accession>A0A8J3XH78</accession>
<keyword evidence="1" id="KW-0472">Membrane</keyword>
<dbReference type="RefSeq" id="WP_204076361.1">
    <property type="nucleotide sequence ID" value="NZ_BAABHI010000012.1"/>
</dbReference>
<organism evidence="2 3">
    <name type="scientific">Planotetraspora phitsanulokensis</name>
    <dbReference type="NCBI Taxonomy" id="575192"/>
    <lineage>
        <taxon>Bacteria</taxon>
        <taxon>Bacillati</taxon>
        <taxon>Actinomycetota</taxon>
        <taxon>Actinomycetes</taxon>
        <taxon>Streptosporangiales</taxon>
        <taxon>Streptosporangiaceae</taxon>
        <taxon>Planotetraspora</taxon>
    </lineage>
</organism>
<feature type="transmembrane region" description="Helical" evidence="1">
    <location>
        <begin position="491"/>
        <end position="515"/>
    </location>
</feature>
<keyword evidence="1" id="KW-1133">Transmembrane helix</keyword>
<dbReference type="EMBL" id="BOOP01000029">
    <property type="protein sequence ID" value="GII40865.1"/>
    <property type="molecule type" value="Genomic_DNA"/>
</dbReference>
<proteinExistence type="predicted"/>
<evidence type="ECO:0000313" key="2">
    <source>
        <dbReference type="EMBL" id="GII40865.1"/>
    </source>
</evidence>
<keyword evidence="3" id="KW-1185">Reference proteome</keyword>
<dbReference type="Proteomes" id="UP000622547">
    <property type="component" value="Unassembled WGS sequence"/>
</dbReference>
<dbReference type="AlphaFoldDB" id="A0A8J3XH78"/>
<name>A0A8J3XH78_9ACTN</name>
<gene>
    <name evidence="2" type="ORF">Pph01_58680</name>
</gene>
<keyword evidence="1" id="KW-0812">Transmembrane</keyword>
<evidence type="ECO:0000256" key="1">
    <source>
        <dbReference type="SAM" id="Phobius"/>
    </source>
</evidence>
<sequence>MGRSRPFWRLNAAERRIWEAYPTGTPVDLRDGKNDDPGEGRTWGRGREVRAEVLAALLLGISENQPGRVPGIRLAGARIVGDLNLSDAVVTSRLHLLDCYIPGIVSLNDARTQGVRLRGCHIGRLRAGRATIDGLLDLDGSTIENGVRLDNTHVTGQFRMSRAVVGSPSGPSKGGGTDDLRGWSQPYNEGRASEPVTQVAVAVWAGGLTVEGGAFMRGLRTVGGLRFIGARFNSGLYLEGAVLSGTDGHAVFADHMQATAAELSQGFTATGTVRLRGARISGVLSFDGAVLKAQGRVLHLSHMQVDELILLPASIEGGINLGYSRVGVLFDRPDCYPGDVHLNGTTYESLRGPAVLADRLPWLHRDPDGYRPQPYEQLATYYRRIGHESEARRVLLAKQRARRRTLKLPGRVWGRLLDIVVGYGYRPWLAGLWVTLLLAAGTSVFSHWRPHQIGLDESRSFNAFTYTIDLLAPVSVFEQRGAWEPVGWTQWLANCLIVAGWILATALIAGGTRVLRPSNTS</sequence>